<comment type="caution">
    <text evidence="2">The sequence shown here is derived from an EMBL/GenBank/DDBJ whole genome shotgun (WGS) entry which is preliminary data.</text>
</comment>
<evidence type="ECO:0000313" key="3">
    <source>
        <dbReference type="Proteomes" id="UP001341840"/>
    </source>
</evidence>
<organism evidence="2 3">
    <name type="scientific">Stylosanthes scabra</name>
    <dbReference type="NCBI Taxonomy" id="79078"/>
    <lineage>
        <taxon>Eukaryota</taxon>
        <taxon>Viridiplantae</taxon>
        <taxon>Streptophyta</taxon>
        <taxon>Embryophyta</taxon>
        <taxon>Tracheophyta</taxon>
        <taxon>Spermatophyta</taxon>
        <taxon>Magnoliopsida</taxon>
        <taxon>eudicotyledons</taxon>
        <taxon>Gunneridae</taxon>
        <taxon>Pentapetalae</taxon>
        <taxon>rosids</taxon>
        <taxon>fabids</taxon>
        <taxon>Fabales</taxon>
        <taxon>Fabaceae</taxon>
        <taxon>Papilionoideae</taxon>
        <taxon>50 kb inversion clade</taxon>
        <taxon>dalbergioids sensu lato</taxon>
        <taxon>Dalbergieae</taxon>
        <taxon>Pterocarpus clade</taxon>
        <taxon>Stylosanthes</taxon>
    </lineage>
</organism>
<sequence length="186" mass="21130">MTISVQKRRKRSSEMKKSHSKTLGNWPGGSRNRVGSGRVGPVRVTRSGRVESGSWTGSDRVSVMGRAGRTGSWKRISGSLKLRHVARSRPWMAFTNPTTENLGHGQQKQIQRYLWLLERKMRMPAADLQAARDGASGGFWWRGWARWTRDGETKAVVWAVTNQSVGRGPKNERKERCLKEKKLMKN</sequence>
<feature type="compositionally biased region" description="Basic residues" evidence="1">
    <location>
        <begin position="1"/>
        <end position="11"/>
    </location>
</feature>
<feature type="region of interest" description="Disordered" evidence="1">
    <location>
        <begin position="1"/>
        <end position="57"/>
    </location>
</feature>
<gene>
    <name evidence="2" type="ORF">PIB30_032632</name>
</gene>
<reference evidence="2 3" key="1">
    <citation type="journal article" date="2023" name="Plants (Basel)">
        <title>Bridging the Gap: Combining Genomics and Transcriptomics Approaches to Understand Stylosanthes scabra, an Orphan Legume from the Brazilian Caatinga.</title>
        <authorList>
            <person name="Ferreira-Neto J.R.C."/>
            <person name="da Silva M.D."/>
            <person name="Binneck E."/>
            <person name="de Melo N.F."/>
            <person name="da Silva R.H."/>
            <person name="de Melo A.L.T.M."/>
            <person name="Pandolfi V."/>
            <person name="Bustamante F.O."/>
            <person name="Brasileiro-Vidal A.C."/>
            <person name="Benko-Iseppon A.M."/>
        </authorList>
    </citation>
    <scope>NUCLEOTIDE SEQUENCE [LARGE SCALE GENOMIC DNA]</scope>
    <source>
        <tissue evidence="2">Leaves</tissue>
    </source>
</reference>
<evidence type="ECO:0000313" key="2">
    <source>
        <dbReference type="EMBL" id="MED6170602.1"/>
    </source>
</evidence>
<name>A0ABU6VA94_9FABA</name>
<evidence type="ECO:0000256" key="1">
    <source>
        <dbReference type="SAM" id="MobiDB-lite"/>
    </source>
</evidence>
<proteinExistence type="predicted"/>
<feature type="region of interest" description="Disordered" evidence="1">
    <location>
        <begin position="166"/>
        <end position="186"/>
    </location>
</feature>
<feature type="compositionally biased region" description="Basic and acidic residues" evidence="1">
    <location>
        <begin position="169"/>
        <end position="186"/>
    </location>
</feature>
<keyword evidence="3" id="KW-1185">Reference proteome</keyword>
<dbReference type="EMBL" id="JASCZI010151179">
    <property type="protein sequence ID" value="MED6170602.1"/>
    <property type="molecule type" value="Genomic_DNA"/>
</dbReference>
<protein>
    <submittedName>
        <fullName evidence="2">Uncharacterized protein</fullName>
    </submittedName>
</protein>
<accession>A0ABU6VA94</accession>
<feature type="compositionally biased region" description="Low complexity" evidence="1">
    <location>
        <begin position="28"/>
        <end position="47"/>
    </location>
</feature>
<dbReference type="Proteomes" id="UP001341840">
    <property type="component" value="Unassembled WGS sequence"/>
</dbReference>